<dbReference type="InterPro" id="IPR020895">
    <property type="entry name" value="Frataxin_CS"/>
</dbReference>
<reference evidence="6" key="1">
    <citation type="submission" date="2016-10" db="EMBL/GenBank/DDBJ databases">
        <authorList>
            <person name="Varghese N."/>
            <person name="Submissions S."/>
        </authorList>
    </citation>
    <scope>NUCLEOTIDE SEQUENCE [LARGE SCALE GENOMIC DNA]</scope>
    <source>
        <strain evidence="6">CGMCC 1.11014</strain>
    </source>
</reference>
<comment type="similarity">
    <text evidence="1 4">Belongs to the frataxin family.</text>
</comment>
<dbReference type="GO" id="GO:0016226">
    <property type="term" value="P:iron-sulfur cluster assembly"/>
    <property type="evidence" value="ECO:0007669"/>
    <property type="project" value="UniProtKB-UniRule"/>
</dbReference>
<evidence type="ECO:0000256" key="3">
    <source>
        <dbReference type="ARBA" id="ARBA00023004"/>
    </source>
</evidence>
<dbReference type="RefSeq" id="WP_093556883.1">
    <property type="nucleotide sequence ID" value="NZ_FPBO01000016.1"/>
</dbReference>
<dbReference type="PROSITE" id="PS50810">
    <property type="entry name" value="FRATAXIN_2"/>
    <property type="match status" value="1"/>
</dbReference>
<proteinExistence type="inferred from homology"/>
<dbReference type="HAMAP" id="MF_00142">
    <property type="entry name" value="CyaY"/>
    <property type="match status" value="1"/>
</dbReference>
<name>A0A1I7KEK0_9BURK</name>
<dbReference type="Gene3D" id="3.30.920.10">
    <property type="entry name" value="Frataxin/CyaY"/>
    <property type="match status" value="1"/>
</dbReference>
<dbReference type="NCBIfam" id="TIGR03421">
    <property type="entry name" value="FeS_CyaY"/>
    <property type="match status" value="1"/>
</dbReference>
<dbReference type="Pfam" id="PF01491">
    <property type="entry name" value="Frataxin_Cyay"/>
    <property type="match status" value="1"/>
</dbReference>
<gene>
    <name evidence="4" type="primary">cyaY</name>
    <name evidence="5" type="ORF">SAMN05216552_1016111</name>
</gene>
<dbReference type="Proteomes" id="UP000199391">
    <property type="component" value="Unassembled WGS sequence"/>
</dbReference>
<protein>
    <recommendedName>
        <fullName evidence="4">Iron-sulfur cluster assembly protein CyaY</fullName>
    </recommendedName>
</protein>
<evidence type="ECO:0000313" key="5">
    <source>
        <dbReference type="EMBL" id="SFU95824.1"/>
    </source>
</evidence>
<keyword evidence="3 4" id="KW-0408">Iron</keyword>
<dbReference type="STRING" id="1035707.SAMN05216552_1016111"/>
<comment type="function">
    <text evidence="4">Involved in iron-sulfur (Fe-S) cluster assembly. May act as a regulator of Fe-S biogenesis.</text>
</comment>
<dbReference type="EMBL" id="FPBO01000016">
    <property type="protein sequence ID" value="SFU95824.1"/>
    <property type="molecule type" value="Genomic_DNA"/>
</dbReference>
<dbReference type="InterPro" id="IPR047584">
    <property type="entry name" value="CyaY"/>
</dbReference>
<evidence type="ECO:0000256" key="2">
    <source>
        <dbReference type="ARBA" id="ARBA00022723"/>
    </source>
</evidence>
<sequence length="113" mass="12282">MTESEFLALADATLNAIEAALDRLNEQDMVDVECSRSGNVLEIEFIDNGSKVIVNSQAAMQEMWVAARSGGFHYRHVDGQWLNTRDGSELFAVLSEITTAQGGAPVVLTPNPQ</sequence>
<dbReference type="PANTHER" id="PTHR16821">
    <property type="entry name" value="FRATAXIN"/>
    <property type="match status" value="1"/>
</dbReference>
<organism evidence="5 6">
    <name type="scientific">Pseudoduganella namucuonensis</name>
    <dbReference type="NCBI Taxonomy" id="1035707"/>
    <lineage>
        <taxon>Bacteria</taxon>
        <taxon>Pseudomonadati</taxon>
        <taxon>Pseudomonadota</taxon>
        <taxon>Betaproteobacteria</taxon>
        <taxon>Burkholderiales</taxon>
        <taxon>Oxalobacteraceae</taxon>
        <taxon>Telluria group</taxon>
        <taxon>Pseudoduganella</taxon>
    </lineage>
</organism>
<evidence type="ECO:0000313" key="6">
    <source>
        <dbReference type="Proteomes" id="UP000199391"/>
    </source>
</evidence>
<dbReference type="OrthoDB" id="285675at2"/>
<keyword evidence="2 4" id="KW-0479">Metal-binding</keyword>
<dbReference type="GO" id="GO:0008199">
    <property type="term" value="F:ferric iron binding"/>
    <property type="evidence" value="ECO:0007669"/>
    <property type="project" value="InterPro"/>
</dbReference>
<dbReference type="AlphaFoldDB" id="A0A1I7KEK0"/>
<accession>A0A1I7KEK0</accession>
<evidence type="ECO:0000256" key="4">
    <source>
        <dbReference type="HAMAP-Rule" id="MF_00142"/>
    </source>
</evidence>
<dbReference type="GO" id="GO:0005737">
    <property type="term" value="C:cytoplasm"/>
    <property type="evidence" value="ECO:0007669"/>
    <property type="project" value="UniProtKB-ARBA"/>
</dbReference>
<evidence type="ECO:0000256" key="1">
    <source>
        <dbReference type="ARBA" id="ARBA00008183"/>
    </source>
</evidence>
<keyword evidence="6" id="KW-1185">Reference proteome</keyword>
<dbReference type="InterPro" id="IPR002908">
    <property type="entry name" value="Frataxin/CyaY"/>
</dbReference>
<dbReference type="PROSITE" id="PS01344">
    <property type="entry name" value="FRATAXIN_1"/>
    <property type="match status" value="1"/>
</dbReference>
<dbReference type="PANTHER" id="PTHR16821:SF2">
    <property type="entry name" value="FRATAXIN, MITOCHONDRIAL"/>
    <property type="match status" value="1"/>
</dbReference>
<dbReference type="SMART" id="SM01219">
    <property type="entry name" value="Frataxin_Cyay"/>
    <property type="match status" value="1"/>
</dbReference>
<dbReference type="SUPFAM" id="SSF55387">
    <property type="entry name" value="Frataxin/Nqo15-like"/>
    <property type="match status" value="1"/>
</dbReference>
<dbReference type="InterPro" id="IPR036524">
    <property type="entry name" value="Frataxin/CyaY_sf"/>
</dbReference>